<dbReference type="CDD" id="cd01646">
    <property type="entry name" value="RT_Bac_retron_I"/>
    <property type="match status" value="1"/>
</dbReference>
<dbReference type="RefSeq" id="WP_009148069.1">
    <property type="nucleotide sequence ID" value="NZ_CP121471.1"/>
</dbReference>
<evidence type="ECO:0000256" key="2">
    <source>
        <dbReference type="SAM" id="Phobius"/>
    </source>
</evidence>
<dbReference type="EMBL" id="JH603169">
    <property type="protein sequence ID" value="EIC21484.1"/>
    <property type="molecule type" value="Genomic_DNA"/>
</dbReference>
<dbReference type="GO" id="GO:0003964">
    <property type="term" value="F:RNA-directed DNA polymerase activity"/>
    <property type="evidence" value="ECO:0007669"/>
    <property type="project" value="UniProtKB-KW"/>
</dbReference>
<keyword evidence="4" id="KW-0808">Transferase</keyword>
<keyword evidence="4" id="KW-0695">RNA-directed DNA polymerase</keyword>
<keyword evidence="4" id="KW-0548">Nucleotidyltransferase</keyword>
<dbReference type="PANTHER" id="PTHR34047">
    <property type="entry name" value="NUCLEAR INTRON MATURASE 1, MITOCHONDRIAL-RELATED"/>
    <property type="match status" value="1"/>
</dbReference>
<protein>
    <submittedName>
        <fullName evidence="4">Reverse transcriptase (RNA-dependent DNA polymerase)</fullName>
    </submittedName>
</protein>
<gene>
    <name evidence="4" type="ORF">Thi970DRAFT_01695</name>
</gene>
<dbReference type="STRING" id="631362.Thi970DRAFT_01695"/>
<evidence type="ECO:0000256" key="1">
    <source>
        <dbReference type="ARBA" id="ARBA00034120"/>
    </source>
</evidence>
<keyword evidence="2" id="KW-1133">Transmembrane helix</keyword>
<proteinExistence type="inferred from homology"/>
<reference evidence="4 5" key="2">
    <citation type="submission" date="2011-11" db="EMBL/GenBank/DDBJ databases">
        <authorList>
            <consortium name="US DOE Joint Genome Institute"/>
            <person name="Lucas S."/>
            <person name="Han J."/>
            <person name="Lapidus A."/>
            <person name="Cheng J.-F."/>
            <person name="Goodwin L."/>
            <person name="Pitluck S."/>
            <person name="Peters L."/>
            <person name="Ovchinnikova G."/>
            <person name="Zhang X."/>
            <person name="Detter J.C."/>
            <person name="Han C."/>
            <person name="Tapia R."/>
            <person name="Land M."/>
            <person name="Hauser L."/>
            <person name="Kyrpides N."/>
            <person name="Ivanova N."/>
            <person name="Pagani I."/>
            <person name="Vogl K."/>
            <person name="Liu Z."/>
            <person name="Overmann J."/>
            <person name="Frigaard N.-U."/>
            <person name="Bryant D."/>
            <person name="Woyke T."/>
        </authorList>
    </citation>
    <scope>NUCLEOTIDE SEQUENCE [LARGE SCALE GENOMIC DNA]</scope>
    <source>
        <strain evidence="4 5">970</strain>
    </source>
</reference>
<dbReference type="SUPFAM" id="SSF56672">
    <property type="entry name" value="DNA/RNA polymerases"/>
    <property type="match status" value="1"/>
</dbReference>
<dbReference type="Proteomes" id="UP000002964">
    <property type="component" value="Unassembled WGS sequence"/>
</dbReference>
<dbReference type="eggNOG" id="COG3344">
    <property type="taxonomic scope" value="Bacteria"/>
</dbReference>
<feature type="transmembrane region" description="Helical" evidence="2">
    <location>
        <begin position="27"/>
        <end position="46"/>
    </location>
</feature>
<sequence length="196" mass="22882">MVIVSPDLAVLVGEYLRIPDVHHTRRGLVASAALSPLLGALYLVSLDRAMQALAQRAGIRYRRFMDDFVIFAPTRHRPRAAIRRMHAVLAALRLSVHPDKRFIGKTIKGFDFLGYRFRPGRKPRPAQQSINRLITRARRLHEQGADLDRLRQYVWRWYRWLHGGLRGRVSTKGRFIRVWVTVLKRLHLTGNRIRPR</sequence>
<dbReference type="PANTHER" id="PTHR34047:SF8">
    <property type="entry name" value="PROTEIN YKFC"/>
    <property type="match status" value="1"/>
</dbReference>
<dbReference type="InterPro" id="IPR043502">
    <property type="entry name" value="DNA/RNA_pol_sf"/>
</dbReference>
<comment type="similarity">
    <text evidence="1">Belongs to the bacterial reverse transcriptase family.</text>
</comment>
<dbReference type="Pfam" id="PF00078">
    <property type="entry name" value="RVT_1"/>
    <property type="match status" value="1"/>
</dbReference>
<reference evidence="5" key="1">
    <citation type="submission" date="2011-06" db="EMBL/GenBank/DDBJ databases">
        <authorList>
            <consortium name="US DOE Joint Genome Institute (JGI-PGF)"/>
            <person name="Lucas S."/>
            <person name="Han J."/>
            <person name="Lapidus A."/>
            <person name="Cheng J.-F."/>
            <person name="Goodwin L."/>
            <person name="Pitluck S."/>
            <person name="Peters L."/>
            <person name="Land M.L."/>
            <person name="Hauser L."/>
            <person name="Vogl K."/>
            <person name="Liu Z."/>
            <person name="Overmann J."/>
            <person name="Frigaard N.-U."/>
            <person name="Bryant D.A."/>
            <person name="Woyke T.J."/>
        </authorList>
    </citation>
    <scope>NUCLEOTIDE SEQUENCE [LARGE SCALE GENOMIC DNA]</scope>
    <source>
        <strain evidence="5">970</strain>
    </source>
</reference>
<dbReference type="InterPro" id="IPR051083">
    <property type="entry name" value="GrpII_Intron_Splice-Mob/Def"/>
</dbReference>
<feature type="domain" description="Reverse transcriptase" evidence="3">
    <location>
        <begin position="1"/>
        <end position="117"/>
    </location>
</feature>
<keyword evidence="5" id="KW-1185">Reference proteome</keyword>
<keyword evidence="2" id="KW-0472">Membrane</keyword>
<keyword evidence="2" id="KW-0812">Transmembrane</keyword>
<accession>H8Z1N9</accession>
<dbReference type="PROSITE" id="PS50878">
    <property type="entry name" value="RT_POL"/>
    <property type="match status" value="1"/>
</dbReference>
<dbReference type="HOGENOM" id="CLU_087276_0_0_6"/>
<evidence type="ECO:0000313" key="5">
    <source>
        <dbReference type="Proteomes" id="UP000002964"/>
    </source>
</evidence>
<evidence type="ECO:0000259" key="3">
    <source>
        <dbReference type="PROSITE" id="PS50878"/>
    </source>
</evidence>
<dbReference type="AlphaFoldDB" id="H8Z1N9"/>
<organism evidence="4 5">
    <name type="scientific">Thiorhodovibrio frisius</name>
    <dbReference type="NCBI Taxonomy" id="631362"/>
    <lineage>
        <taxon>Bacteria</taxon>
        <taxon>Pseudomonadati</taxon>
        <taxon>Pseudomonadota</taxon>
        <taxon>Gammaproteobacteria</taxon>
        <taxon>Chromatiales</taxon>
        <taxon>Chromatiaceae</taxon>
        <taxon>Thiorhodovibrio</taxon>
    </lineage>
</organism>
<dbReference type="InterPro" id="IPR000477">
    <property type="entry name" value="RT_dom"/>
</dbReference>
<name>H8Z1N9_9GAMM</name>
<evidence type="ECO:0000313" key="4">
    <source>
        <dbReference type="EMBL" id="EIC21484.1"/>
    </source>
</evidence>
<dbReference type="OrthoDB" id="6323513at2"/>